<dbReference type="KEGG" id="mpe:MYPE1490"/>
<dbReference type="HOGENOM" id="CLU_012348_1_2_14"/>
<dbReference type="Pfam" id="PF00817">
    <property type="entry name" value="IMS"/>
    <property type="match status" value="1"/>
</dbReference>
<evidence type="ECO:0000313" key="3">
    <source>
        <dbReference type="EMBL" id="BAC43940.1"/>
    </source>
</evidence>
<evidence type="ECO:0000256" key="1">
    <source>
        <dbReference type="ARBA" id="ARBA00010945"/>
    </source>
</evidence>
<keyword evidence="4" id="KW-1185">Reference proteome</keyword>
<dbReference type="GO" id="GO:0042276">
    <property type="term" value="P:error-prone translesion synthesis"/>
    <property type="evidence" value="ECO:0007669"/>
    <property type="project" value="TreeGrafter"/>
</dbReference>
<dbReference type="Gene3D" id="3.30.1490.100">
    <property type="entry name" value="DNA polymerase, Y-family, little finger domain"/>
    <property type="match status" value="1"/>
</dbReference>
<dbReference type="InParanoid" id="Q8EWQ4"/>
<dbReference type="InterPro" id="IPR024728">
    <property type="entry name" value="PolY_HhH_motif"/>
</dbReference>
<dbReference type="GO" id="GO:0003887">
    <property type="term" value="F:DNA-directed DNA polymerase activity"/>
    <property type="evidence" value="ECO:0007669"/>
    <property type="project" value="InterPro"/>
</dbReference>
<dbReference type="AlphaFoldDB" id="Q8EWQ4"/>
<dbReference type="InterPro" id="IPR001126">
    <property type="entry name" value="UmuC"/>
</dbReference>
<sequence length="386" mass="44487">MKNKIFHIDMDSFFASVELAERPEYEKLPLAVGHLVIASANYVARGLGVKSAMNIVDAKKICPQLTIIYPNKNKYTSMSDKIYSFLSSLSKNIETGSIDEWYLDVSNTQYENWKEIEFASLVKNSIKQKFNLNCTVGNSFTPFLAKMATNLAKPDGFLTLTKDNFKSYIYDLHISKIIGIGPSLTRQLIELNLHYIKDIANVKNDYLIRKKIGLHWSKLRMNVLGIICDPINPDYKRKNLGRSQSIRNYSEYQEFLKLIKELTDDINSGLKYQDFMFKSVNIKIRYSDGDSATKSFNFVNFQNQIPLHVVVDLFEQISDFSKYDQVINLSITANNIMENDNNEQLTIFDSPTQKISTESKLEKIRKQVNKTLNKKIIHYPSSRSNR</sequence>
<dbReference type="Pfam" id="PF11799">
    <property type="entry name" value="IMS_C"/>
    <property type="match status" value="1"/>
</dbReference>
<dbReference type="GO" id="GO:0006281">
    <property type="term" value="P:DNA repair"/>
    <property type="evidence" value="ECO:0007669"/>
    <property type="project" value="InterPro"/>
</dbReference>
<proteinExistence type="inferred from homology"/>
<evidence type="ECO:0000259" key="2">
    <source>
        <dbReference type="PROSITE" id="PS50173"/>
    </source>
</evidence>
<comment type="similarity">
    <text evidence="1">Belongs to the DNA polymerase type-Y family.</text>
</comment>
<dbReference type="InterPro" id="IPR036775">
    <property type="entry name" value="DNA_pol_Y-fam_lit_finger_sf"/>
</dbReference>
<reference evidence="3 4" key="1">
    <citation type="journal article" date="2002" name="Nucleic Acids Res.">
        <title>The complete genomic sequence of Mycoplasma penetrans, an intracellular bacterial pathogen in humans.</title>
        <authorList>
            <person name="Sasaki Y."/>
            <person name="Ishikawa J."/>
            <person name="Yamashita A."/>
            <person name="Oshima K."/>
            <person name="Kenri T."/>
            <person name="Furuya K."/>
            <person name="Yoshino C."/>
            <person name="Horino A."/>
            <person name="Shiba T."/>
            <person name="Sasaki T."/>
            <person name="Hattori M."/>
        </authorList>
    </citation>
    <scope>NUCLEOTIDE SEQUENCE [LARGE SCALE GENOMIC DNA]</scope>
    <source>
        <strain evidence="3 4">HF-2</strain>
    </source>
</reference>
<dbReference type="CDD" id="cd03586">
    <property type="entry name" value="PolY_Pol_IV_kappa"/>
    <property type="match status" value="1"/>
</dbReference>
<dbReference type="SUPFAM" id="SSF100879">
    <property type="entry name" value="Lesion bypass DNA polymerase (Y-family), little finger domain"/>
    <property type="match status" value="1"/>
</dbReference>
<dbReference type="InterPro" id="IPR050116">
    <property type="entry name" value="DNA_polymerase-Y"/>
</dbReference>
<dbReference type="Pfam" id="PF11798">
    <property type="entry name" value="IMS_HHH"/>
    <property type="match status" value="1"/>
</dbReference>
<dbReference type="PANTHER" id="PTHR11076">
    <property type="entry name" value="DNA REPAIR POLYMERASE UMUC / TRANSFERASE FAMILY MEMBER"/>
    <property type="match status" value="1"/>
</dbReference>
<dbReference type="PANTHER" id="PTHR11076:SF33">
    <property type="entry name" value="DNA POLYMERASE KAPPA"/>
    <property type="match status" value="1"/>
</dbReference>
<dbReference type="InterPro" id="IPR043128">
    <property type="entry name" value="Rev_trsase/Diguanyl_cyclase"/>
</dbReference>
<dbReference type="Proteomes" id="UP000002522">
    <property type="component" value="Chromosome"/>
</dbReference>
<dbReference type="STRING" id="272633.gene:10731248"/>
<dbReference type="InterPro" id="IPR043502">
    <property type="entry name" value="DNA/RNA_pol_sf"/>
</dbReference>
<dbReference type="InterPro" id="IPR022880">
    <property type="entry name" value="DNApol_IV"/>
</dbReference>
<dbReference type="SUPFAM" id="SSF56672">
    <property type="entry name" value="DNA/RNA polymerases"/>
    <property type="match status" value="1"/>
</dbReference>
<dbReference type="eggNOG" id="COG0389">
    <property type="taxonomic scope" value="Bacteria"/>
</dbReference>
<feature type="domain" description="UmuC" evidence="2">
    <location>
        <begin position="5"/>
        <end position="181"/>
    </location>
</feature>
<dbReference type="InterPro" id="IPR017961">
    <property type="entry name" value="DNA_pol_Y-fam_little_finger"/>
</dbReference>
<protein>
    <submittedName>
        <fullName evidence="3">DNA-damage repair protein MucB</fullName>
    </submittedName>
</protein>
<dbReference type="GO" id="GO:0005829">
    <property type="term" value="C:cytosol"/>
    <property type="evidence" value="ECO:0007669"/>
    <property type="project" value="TreeGrafter"/>
</dbReference>
<dbReference type="Gene3D" id="3.30.70.270">
    <property type="match status" value="1"/>
</dbReference>
<dbReference type="GO" id="GO:0009432">
    <property type="term" value="P:SOS response"/>
    <property type="evidence" value="ECO:0007669"/>
    <property type="project" value="TreeGrafter"/>
</dbReference>
<dbReference type="FunCoup" id="Q8EWQ4">
    <property type="interactions" value="232"/>
</dbReference>
<dbReference type="EMBL" id="BA000026">
    <property type="protein sequence ID" value="BAC43940.1"/>
    <property type="molecule type" value="Genomic_DNA"/>
</dbReference>
<dbReference type="Gene3D" id="1.10.150.20">
    <property type="entry name" value="5' to 3' exonuclease, C-terminal subdomain"/>
    <property type="match status" value="1"/>
</dbReference>
<dbReference type="RefSeq" id="WP_011076976.1">
    <property type="nucleotide sequence ID" value="NC_004432.1"/>
</dbReference>
<dbReference type="PROSITE" id="PS50173">
    <property type="entry name" value="UMUC"/>
    <property type="match status" value="1"/>
</dbReference>
<gene>
    <name evidence="3" type="ordered locus">MYPE1490</name>
</gene>
<evidence type="ECO:0000313" key="4">
    <source>
        <dbReference type="Proteomes" id="UP000002522"/>
    </source>
</evidence>
<dbReference type="GO" id="GO:0003684">
    <property type="term" value="F:damaged DNA binding"/>
    <property type="evidence" value="ECO:0007669"/>
    <property type="project" value="InterPro"/>
</dbReference>
<accession>Q8EWQ4</accession>
<organism evidence="3 4">
    <name type="scientific">Malacoplasma penetrans (strain HF-2)</name>
    <name type="common">Mycoplasma penetrans</name>
    <dbReference type="NCBI Taxonomy" id="272633"/>
    <lineage>
        <taxon>Bacteria</taxon>
        <taxon>Bacillati</taxon>
        <taxon>Mycoplasmatota</taxon>
        <taxon>Mycoplasmoidales</taxon>
        <taxon>Mycoplasmoidaceae</taxon>
        <taxon>Malacoplasma</taxon>
    </lineage>
</organism>
<name>Q8EWQ4_MALP2</name>
<dbReference type="Gene3D" id="3.40.1170.60">
    <property type="match status" value="1"/>
</dbReference>